<dbReference type="EMBL" id="PVTV01000011">
    <property type="protein sequence ID" value="PRY98906.1"/>
    <property type="molecule type" value="Genomic_DNA"/>
</dbReference>
<dbReference type="Pfam" id="PF01546">
    <property type="entry name" value="Peptidase_M20"/>
    <property type="match status" value="1"/>
</dbReference>
<dbReference type="PANTHER" id="PTHR43270">
    <property type="entry name" value="BETA-ALA-HIS DIPEPTIDASE"/>
    <property type="match status" value="1"/>
</dbReference>
<evidence type="ECO:0000256" key="1">
    <source>
        <dbReference type="ARBA" id="ARBA00022670"/>
    </source>
</evidence>
<proteinExistence type="predicted"/>
<dbReference type="Gene3D" id="3.30.70.360">
    <property type="match status" value="1"/>
</dbReference>
<evidence type="ECO:0000256" key="2">
    <source>
        <dbReference type="ARBA" id="ARBA00022723"/>
    </source>
</evidence>
<dbReference type="InterPro" id="IPR011650">
    <property type="entry name" value="Peptidase_M20_dimer"/>
</dbReference>
<dbReference type="InterPro" id="IPR002933">
    <property type="entry name" value="Peptidase_M20"/>
</dbReference>
<dbReference type="SUPFAM" id="SSF53187">
    <property type="entry name" value="Zn-dependent exopeptidases"/>
    <property type="match status" value="1"/>
</dbReference>
<reference evidence="5 6" key="1">
    <citation type="submission" date="2018-03" db="EMBL/GenBank/DDBJ databases">
        <title>Genomic Encyclopedia of Type Strains, Phase III (KMG-III): the genomes of soil and plant-associated and newly described type strains.</title>
        <authorList>
            <person name="Whitman W."/>
        </authorList>
    </citation>
    <scope>NUCLEOTIDE SEQUENCE [LARGE SCALE GENOMIC DNA]</scope>
    <source>
        <strain evidence="5 6">MWH-P2sevCIIIb</strain>
    </source>
</reference>
<evidence type="ECO:0000256" key="3">
    <source>
        <dbReference type="ARBA" id="ARBA00022801"/>
    </source>
</evidence>
<dbReference type="RefSeq" id="WP_106226258.1">
    <property type="nucleotide sequence ID" value="NZ_PVTV01000011.1"/>
</dbReference>
<dbReference type="InterPro" id="IPR051458">
    <property type="entry name" value="Cyt/Met_Dipeptidase"/>
</dbReference>
<evidence type="ECO:0000313" key="6">
    <source>
        <dbReference type="Proteomes" id="UP000238308"/>
    </source>
</evidence>
<protein>
    <submittedName>
        <fullName evidence="5">Acetylornithine deacetylase/succinyl-diaminopimelate desuccinylase-like protein</fullName>
    </submittedName>
</protein>
<dbReference type="PANTHER" id="PTHR43270:SF12">
    <property type="entry name" value="SUCCINYL-DIAMINOPIMELATE DESUCCINYLASE"/>
    <property type="match status" value="1"/>
</dbReference>
<evidence type="ECO:0000313" key="5">
    <source>
        <dbReference type="EMBL" id="PRY98906.1"/>
    </source>
</evidence>
<keyword evidence="6" id="KW-1185">Reference proteome</keyword>
<accession>A0A2T0XIZ0</accession>
<dbReference type="Pfam" id="PF07687">
    <property type="entry name" value="M20_dimer"/>
    <property type="match status" value="1"/>
</dbReference>
<evidence type="ECO:0000259" key="4">
    <source>
        <dbReference type="Pfam" id="PF07687"/>
    </source>
</evidence>
<keyword evidence="1" id="KW-0645">Protease</keyword>
<dbReference type="NCBIfam" id="NF005478">
    <property type="entry name" value="PRK07079.1"/>
    <property type="match status" value="1"/>
</dbReference>
<keyword evidence="2" id="KW-0479">Metal-binding</keyword>
<dbReference type="Proteomes" id="UP000238308">
    <property type="component" value="Unassembled WGS sequence"/>
</dbReference>
<dbReference type="GO" id="GO:0008233">
    <property type="term" value="F:peptidase activity"/>
    <property type="evidence" value="ECO:0007669"/>
    <property type="project" value="UniProtKB-KW"/>
</dbReference>
<dbReference type="GO" id="GO:0046872">
    <property type="term" value="F:metal ion binding"/>
    <property type="evidence" value="ECO:0007669"/>
    <property type="project" value="UniProtKB-KW"/>
</dbReference>
<gene>
    <name evidence="5" type="ORF">BCM14_0342</name>
</gene>
<organism evidence="5 6">
    <name type="scientific">Jezberella montanilacus</name>
    <dbReference type="NCBI Taxonomy" id="323426"/>
    <lineage>
        <taxon>Bacteria</taxon>
        <taxon>Pseudomonadati</taxon>
        <taxon>Pseudomonadota</taxon>
        <taxon>Betaproteobacteria</taxon>
        <taxon>Burkholderiales</taxon>
        <taxon>Alcaligenaceae</taxon>
        <taxon>Jezberella</taxon>
    </lineage>
</organism>
<name>A0A2T0XIZ0_9BURK</name>
<dbReference type="OrthoDB" id="9761532at2"/>
<feature type="domain" description="Peptidase M20 dimerisation" evidence="4">
    <location>
        <begin position="201"/>
        <end position="352"/>
    </location>
</feature>
<dbReference type="Gene3D" id="3.40.630.10">
    <property type="entry name" value="Zn peptidases"/>
    <property type="match status" value="1"/>
</dbReference>
<sequence length="470" mass="51275">MTRDQAIARAHESFDSGDFFATISRRVAIPTESQNPDRADVLKHYLTGEMVPAFEAMGFTCQLIHHPKARAPFLFAERIEDSALPTVLGYGHGDVIRGLEPEWKPNLSPWTLTDVDGVWFGRGIADNKGQHTINMEAVKHVLATRGRLGFNAKYLIEMGEETGSPGLREVCEDYRALLAADLLVASDGPRLQPERPTVFLGSRGGANFDLTIEARVGGHHSGNWGGLISNPGIQLAHALATITSPTGQIKIKEWTPEAIPASVRRALADCEVSGGDDGPVIEPTWGEPELSPAEQVYGWCSFEVLAFKTGNPDTPVNAIPPRAWARCQLRFVVGIDPHDILPALERHLAKHGFDMVKVTNARESFFNASRTDPDNPWVQWAAKSLSDTTQKKTAILPNIGGGLPNDIFMEVLDLPTVWIPHSFAGCSQHAPNEHLPSELLREGLGIMTGLYWDLGSGNTPSVVRDDKIAG</sequence>
<keyword evidence="3" id="KW-0378">Hydrolase</keyword>
<dbReference type="AlphaFoldDB" id="A0A2T0XIZ0"/>
<comment type="caution">
    <text evidence="5">The sequence shown here is derived from an EMBL/GenBank/DDBJ whole genome shotgun (WGS) entry which is preliminary data.</text>
</comment>
<dbReference type="GO" id="GO:0006508">
    <property type="term" value="P:proteolysis"/>
    <property type="evidence" value="ECO:0007669"/>
    <property type="project" value="UniProtKB-KW"/>
</dbReference>